<comment type="similarity">
    <text evidence="1">Belongs to the EndA/NucM nuclease family.</text>
</comment>
<dbReference type="InterPro" id="IPR007346">
    <property type="entry name" value="Endonuclease-I"/>
</dbReference>
<evidence type="ECO:0000256" key="2">
    <source>
        <dbReference type="ARBA" id="ARBA00022722"/>
    </source>
</evidence>
<evidence type="ECO:0000256" key="4">
    <source>
        <dbReference type="SAM" id="MobiDB-lite"/>
    </source>
</evidence>
<gene>
    <name evidence="5" type="ORF">Pbs1_20890</name>
</gene>
<keyword evidence="3" id="KW-0378">Hydrolase</keyword>
<dbReference type="EMBL" id="AP035888">
    <property type="protein sequence ID" value="BFP68746.1"/>
    <property type="molecule type" value="Genomic_DNA"/>
</dbReference>
<proteinExistence type="inferred from homology"/>
<dbReference type="Pfam" id="PF04231">
    <property type="entry name" value="Endonuclease_1"/>
    <property type="match status" value="1"/>
</dbReference>
<name>A0AB33KWL8_9FLAO</name>
<keyword evidence="2" id="KW-0540">Nuclease</keyword>
<dbReference type="PANTHER" id="PTHR33607">
    <property type="entry name" value="ENDONUCLEASE-1"/>
    <property type="match status" value="1"/>
</dbReference>
<evidence type="ECO:0000256" key="3">
    <source>
        <dbReference type="ARBA" id="ARBA00022801"/>
    </source>
</evidence>
<dbReference type="Pfam" id="PF17963">
    <property type="entry name" value="Big_9"/>
    <property type="match status" value="1"/>
</dbReference>
<evidence type="ECO:0000313" key="5">
    <source>
        <dbReference type="EMBL" id="BFP68746.1"/>
    </source>
</evidence>
<dbReference type="GO" id="GO:0016787">
    <property type="term" value="F:hydrolase activity"/>
    <property type="evidence" value="ECO:0007669"/>
    <property type="project" value="UniProtKB-KW"/>
</dbReference>
<dbReference type="AlphaFoldDB" id="A0AB33KWL8"/>
<dbReference type="PANTHER" id="PTHR33607:SF2">
    <property type="entry name" value="ENDONUCLEASE-1"/>
    <property type="match status" value="1"/>
</dbReference>
<evidence type="ECO:0008006" key="6">
    <source>
        <dbReference type="Google" id="ProtNLM"/>
    </source>
</evidence>
<dbReference type="Gene3D" id="2.60.40.2810">
    <property type="match status" value="1"/>
</dbReference>
<organism evidence="5">
    <name type="scientific">Tenacibaculum sp. Pbs-1</name>
    <dbReference type="NCBI Taxonomy" id="3238748"/>
    <lineage>
        <taxon>Bacteria</taxon>
        <taxon>Pseudomonadati</taxon>
        <taxon>Bacteroidota</taxon>
        <taxon>Flavobacteriia</taxon>
        <taxon>Flavobacteriales</taxon>
        <taxon>Flavobacteriaceae</taxon>
        <taxon>Tenacibaculum</taxon>
    </lineage>
</organism>
<reference evidence="5" key="1">
    <citation type="submission" date="2024-08" db="EMBL/GenBank/DDBJ databases">
        <title>Whole genome sequence of Tenacibaculum sp. strain pbs-1 associated with black-spot shell disease in Akoya pearl oysters.</title>
        <authorList>
            <person name="Sakatoku A."/>
            <person name="Suzuki T."/>
            <person name="Hatano K."/>
            <person name="Seki M."/>
            <person name="Tanaka D."/>
            <person name="Nakamura S."/>
            <person name="Suzuki N."/>
            <person name="Isshiki T."/>
        </authorList>
    </citation>
    <scope>NUCLEOTIDE SEQUENCE</scope>
    <source>
        <strain evidence="5">Pbs-1</strain>
    </source>
</reference>
<evidence type="ECO:0000256" key="1">
    <source>
        <dbReference type="ARBA" id="ARBA00006429"/>
    </source>
</evidence>
<dbReference type="InterPro" id="IPR044925">
    <property type="entry name" value="His-Me_finger_sf"/>
</dbReference>
<protein>
    <recommendedName>
        <fullName evidence="6">Endonuclease</fullName>
    </recommendedName>
</protein>
<dbReference type="GO" id="GO:0004518">
    <property type="term" value="F:nuclease activity"/>
    <property type="evidence" value="ECO:0007669"/>
    <property type="project" value="UniProtKB-KW"/>
</dbReference>
<accession>A0AB33KWL8</accession>
<feature type="region of interest" description="Disordered" evidence="4">
    <location>
        <begin position="207"/>
        <end position="227"/>
    </location>
</feature>
<sequence>MKKIIGIITILMLFINCGGSDSDVVPTEDKVVAVDDSFEAEENKENVLASFLENDTYTSGNVKVTFETSSARNGTIVRNNNAFIYTPAQDFVGTDSFKYTICSTITPSNCSTAIVTISVKEDTSGSEGNSGSFNIPSELSEYYKDVDFTLTGSSLKDVLATEIINSHTTFLDYTPDVWNVLKQSDLDPNDNSKVVLIYGHDDTDGNYVTDRTRSKDANGGNTGDWNREHVYPKSLGNPNLGTSGPGADAHHLRPSDVTFNSQRGNKLFAAGTGNAGDVSGNWYPGNEWKGDVARMMMYMYLRYGDRCLPKNVAVGSVTASDSNMVTLLLQWNAEDPVSDLEIQRNNAVANAQGNRNPFIDNPYLATVIWNGDAAENTWE</sequence>
<dbReference type="SUPFAM" id="SSF54060">
    <property type="entry name" value="His-Me finger endonucleases"/>
    <property type="match status" value="1"/>
</dbReference>